<keyword evidence="3" id="KW-0597">Phosphoprotein</keyword>
<feature type="compositionally biased region" description="Basic and acidic residues" evidence="6">
    <location>
        <begin position="281"/>
        <end position="299"/>
    </location>
</feature>
<comment type="caution">
    <text evidence="7">The sequence shown here is derived from an EMBL/GenBank/DDBJ whole genome shotgun (WGS) entry which is preliminary data.</text>
</comment>
<keyword evidence="4" id="KW-0206">Cytoskeleton</keyword>
<feature type="coiled-coil region" evidence="5">
    <location>
        <begin position="829"/>
        <end position="913"/>
    </location>
</feature>
<keyword evidence="8" id="KW-1185">Reference proteome</keyword>
<feature type="compositionally biased region" description="Basic and acidic residues" evidence="6">
    <location>
        <begin position="230"/>
        <end position="258"/>
    </location>
</feature>
<feature type="region of interest" description="Disordered" evidence="6">
    <location>
        <begin position="281"/>
        <end position="303"/>
    </location>
</feature>
<feature type="compositionally biased region" description="Polar residues" evidence="6">
    <location>
        <begin position="446"/>
        <end position="458"/>
    </location>
</feature>
<feature type="region of interest" description="Disordered" evidence="6">
    <location>
        <begin position="425"/>
        <end position="491"/>
    </location>
</feature>
<keyword evidence="5" id="KW-0175">Coiled coil</keyword>
<evidence type="ECO:0000256" key="4">
    <source>
        <dbReference type="ARBA" id="ARBA00023212"/>
    </source>
</evidence>
<evidence type="ECO:0000256" key="2">
    <source>
        <dbReference type="ARBA" id="ARBA00022490"/>
    </source>
</evidence>
<sequence length="993" mass="112855">MSTPPLSSSAFQRSSIHSGMDALGMSYGKGLLPDAGEEEGLTPEELEKAAAIATTMYVTAIQKVVKDTTLSPLERNRAIQKIIRGENDVTKGAAAETKVAEVTRTKAEPPPQMDSSSESEDGSSSDEEEEDSDDETEEEEEKNSEDEAEEEGEAWASSSSYESSSSSEDGKTPKTAEVVTAEAQVAVAAAAVAFIMTANSEQDDPARSEALEKQRRRAQLLVVEAQLDRELQGHGLLEEEQRRRESEFQRSVEKERPPRVSNATAAAEKALGLIRTLREEEELKERNREEQEERARVAKELASMQEKQQQAQVRAAAAVAESQRLLQEELKRDERRIQDLQEEADREERRIRYLQEDMERAAQRRRLHEEQLRLRALQVERERQEQLAQEELHHRLEMEQIQRGRGHEERQMMQTHRQDLVHEAARVVAPQNVTARRDPSFERSLRASQALASRQGQDSRSASSPARSMPYAPPASHSRSNSQSKPSRYDGVEDDELNWRLDSYVSLSDFTIIVNRANPGPHAPDFETLDVAGIDFVVGSGGVPKQDIYYVHKAMIAVGSHRSELLGRRIREAENSRGGAPDGHSSEVNVHETVMLESAANAMGMVLDFCYNPDCPLDVNVENAVPLVYLGKRYKIRALLEQAEAYVMENILSTTAMYFLLDSYLFRLDEILNRSIDVTAANLADTVDFDPIYRLPPDLFRRIILSKELRYHADDIDVEYFRDLTKPRIMPDIDPKVALMILKFYVDLILVDDENCNIMEMLPGDSLMNRCISVVAKYWKEEVCEPMIIDFERDSFTVPVRGHNSSHHPAAIHRSLPAQLQNYLLEKCLIEAKNNSDSAKAERESFEVKKNSELESWQAELENSKLAQEREINDYRNQLLQLQRKAAELAKQLTEKTIAMEEYKEELKNFRRVPGIHNFGEVSTIDPKIIDKTTCTYSANPDHHFPNHRRGDRRPTQMPIKGTELDNLGKENGYLYEDGKGELLPVFYYRRKI</sequence>
<feature type="region of interest" description="Disordered" evidence="6">
    <location>
        <begin position="942"/>
        <end position="961"/>
    </location>
</feature>
<dbReference type="PANTHER" id="PTHR18905:SF13">
    <property type="entry name" value="NON-CENTROSOMAL MICROTUBULE ARRAY"/>
    <property type="match status" value="1"/>
</dbReference>
<evidence type="ECO:0000256" key="6">
    <source>
        <dbReference type="SAM" id="MobiDB-lite"/>
    </source>
</evidence>
<accession>A0ABD3MTN9</accession>
<dbReference type="Gene3D" id="3.30.710.10">
    <property type="entry name" value="Potassium Channel Kv1.1, Chain A"/>
    <property type="match status" value="1"/>
</dbReference>
<evidence type="ECO:0000256" key="5">
    <source>
        <dbReference type="SAM" id="Coils"/>
    </source>
</evidence>
<evidence type="ECO:0000256" key="1">
    <source>
        <dbReference type="ARBA" id="ARBA00004300"/>
    </source>
</evidence>
<feature type="region of interest" description="Disordered" evidence="6">
    <location>
        <begin position="22"/>
        <end position="42"/>
    </location>
</feature>
<organism evidence="7 8">
    <name type="scientific">Stephanodiscus triporus</name>
    <dbReference type="NCBI Taxonomy" id="2934178"/>
    <lineage>
        <taxon>Eukaryota</taxon>
        <taxon>Sar</taxon>
        <taxon>Stramenopiles</taxon>
        <taxon>Ochrophyta</taxon>
        <taxon>Bacillariophyta</taxon>
        <taxon>Coscinodiscophyceae</taxon>
        <taxon>Thalassiosirophycidae</taxon>
        <taxon>Stephanodiscales</taxon>
        <taxon>Stephanodiscaceae</taxon>
        <taxon>Stephanodiscus</taxon>
    </lineage>
</organism>
<feature type="region of interest" description="Disordered" evidence="6">
    <location>
        <begin position="230"/>
        <end position="263"/>
    </location>
</feature>
<reference evidence="7 8" key="1">
    <citation type="submission" date="2024-10" db="EMBL/GenBank/DDBJ databases">
        <title>Updated reference genomes for cyclostephanoid diatoms.</title>
        <authorList>
            <person name="Roberts W.R."/>
            <person name="Alverson A.J."/>
        </authorList>
    </citation>
    <scope>NUCLEOTIDE SEQUENCE [LARGE SCALE GENOMIC DNA]</scope>
    <source>
        <strain evidence="7 8">AJA276-08</strain>
    </source>
</reference>
<feature type="compositionally biased region" description="Low complexity" evidence="6">
    <location>
        <begin position="154"/>
        <end position="167"/>
    </location>
</feature>
<feature type="compositionally biased region" description="Basic and acidic residues" evidence="6">
    <location>
        <begin position="98"/>
        <end position="107"/>
    </location>
</feature>
<dbReference type="InterPro" id="IPR011333">
    <property type="entry name" value="SKP1/BTB/POZ_sf"/>
</dbReference>
<feature type="compositionally biased region" description="Basic and acidic residues" evidence="6">
    <location>
        <begin position="435"/>
        <end position="445"/>
    </location>
</feature>
<evidence type="ECO:0000313" key="8">
    <source>
        <dbReference type="Proteomes" id="UP001530315"/>
    </source>
</evidence>
<dbReference type="GO" id="GO:0005813">
    <property type="term" value="C:centrosome"/>
    <property type="evidence" value="ECO:0007669"/>
    <property type="project" value="UniProtKB-SubCell"/>
</dbReference>
<feature type="compositionally biased region" description="Polar residues" evidence="6">
    <location>
        <begin position="477"/>
        <end position="486"/>
    </location>
</feature>
<name>A0ABD3MTN9_9STRA</name>
<protein>
    <recommendedName>
        <fullName evidence="9">BTB domain-containing protein</fullName>
    </recommendedName>
</protein>
<dbReference type="EMBL" id="JALLAZ020001790">
    <property type="protein sequence ID" value="KAL3763845.1"/>
    <property type="molecule type" value="Genomic_DNA"/>
</dbReference>
<evidence type="ECO:0008006" key="9">
    <source>
        <dbReference type="Google" id="ProtNLM"/>
    </source>
</evidence>
<dbReference type="PANTHER" id="PTHR18905">
    <property type="entry name" value="NINEIN"/>
    <property type="match status" value="1"/>
</dbReference>
<evidence type="ECO:0000256" key="3">
    <source>
        <dbReference type="ARBA" id="ARBA00022553"/>
    </source>
</evidence>
<dbReference type="AlphaFoldDB" id="A0ABD3MTN9"/>
<feature type="compositionally biased region" description="Low complexity" evidence="6">
    <location>
        <begin position="459"/>
        <end position="476"/>
    </location>
</feature>
<gene>
    <name evidence="7" type="ORF">ACHAW5_006263</name>
</gene>
<dbReference type="Proteomes" id="UP001530315">
    <property type="component" value="Unassembled WGS sequence"/>
</dbReference>
<feature type="region of interest" description="Disordered" evidence="6">
    <location>
        <begin position="80"/>
        <end position="177"/>
    </location>
</feature>
<feature type="compositionally biased region" description="Acidic residues" evidence="6">
    <location>
        <begin position="117"/>
        <end position="153"/>
    </location>
</feature>
<evidence type="ECO:0000313" key="7">
    <source>
        <dbReference type="EMBL" id="KAL3763845.1"/>
    </source>
</evidence>
<keyword evidence="2" id="KW-0963">Cytoplasm</keyword>
<proteinExistence type="predicted"/>
<comment type="subcellular location">
    <subcellularLocation>
        <location evidence="1">Cytoplasm</location>
        <location evidence="1">Cytoskeleton</location>
        <location evidence="1">Microtubule organizing center</location>
        <location evidence="1">Centrosome</location>
    </subcellularLocation>
</comment>